<accession>A0A068F134</accession>
<dbReference type="AlphaFoldDB" id="A0A068F134"/>
<dbReference type="Proteomes" id="UP000007721">
    <property type="component" value="Chromosome"/>
</dbReference>
<name>A0A068F134_GEODF</name>
<gene>
    <name evidence="1" type="ordered locus">Geob_3898</name>
</gene>
<dbReference type="KEGG" id="geo:Geob_3898"/>
<sequence>MKKTYVAPKVVGSAIVHPC</sequence>
<proteinExistence type="predicted"/>
<reference evidence="1 2" key="1">
    <citation type="submission" date="2009-01" db="EMBL/GenBank/DDBJ databases">
        <title>Complete sequence of Geobacter sp. FRC-32.</title>
        <authorList>
            <consortium name="US DOE Joint Genome Institute"/>
            <person name="Lucas S."/>
            <person name="Copeland A."/>
            <person name="Lapidus A."/>
            <person name="Glavina del Rio T."/>
            <person name="Dalin E."/>
            <person name="Tice H."/>
            <person name="Bruce D."/>
            <person name="Goodwin L."/>
            <person name="Pitluck S."/>
            <person name="Saunders E."/>
            <person name="Brettin T."/>
            <person name="Detter J.C."/>
            <person name="Han C."/>
            <person name="Larimer F."/>
            <person name="Land M."/>
            <person name="Hauser L."/>
            <person name="Kyrpides N."/>
            <person name="Ovchinnikova G."/>
            <person name="Kostka J."/>
            <person name="Richardson P."/>
        </authorList>
    </citation>
    <scope>NUCLEOTIDE SEQUENCE [LARGE SCALE GENOMIC DNA]</scope>
    <source>
        <strain evidence="2">DSM 22248 / JCM 15807 / FRC-32</strain>
    </source>
</reference>
<organism evidence="1 2">
    <name type="scientific">Geotalea daltonii (strain DSM 22248 / JCM 15807 / FRC-32)</name>
    <name type="common">Geobacter daltonii</name>
    <dbReference type="NCBI Taxonomy" id="316067"/>
    <lineage>
        <taxon>Bacteria</taxon>
        <taxon>Pseudomonadati</taxon>
        <taxon>Thermodesulfobacteriota</taxon>
        <taxon>Desulfuromonadia</taxon>
        <taxon>Geobacterales</taxon>
        <taxon>Geobacteraceae</taxon>
        <taxon>Geotalea</taxon>
    </lineage>
</organism>
<dbReference type="STRING" id="316067.Geob_3898"/>
<protein>
    <submittedName>
        <fullName evidence="1">Uncharacterized protein</fullName>
    </submittedName>
</protein>
<dbReference type="HOGENOM" id="CLU_222182_0_0_7"/>
<keyword evidence="2" id="KW-1185">Reference proteome</keyword>
<evidence type="ECO:0000313" key="2">
    <source>
        <dbReference type="Proteomes" id="UP000007721"/>
    </source>
</evidence>
<dbReference type="EMBL" id="CP001390">
    <property type="protein sequence ID" value="AID58006.1"/>
    <property type="molecule type" value="Genomic_DNA"/>
</dbReference>
<evidence type="ECO:0000313" key="1">
    <source>
        <dbReference type="EMBL" id="AID58006.1"/>
    </source>
</evidence>